<reference evidence="3" key="3">
    <citation type="submission" date="2025-08" db="UniProtKB">
        <authorList>
            <consortium name="RefSeq"/>
        </authorList>
    </citation>
    <scope>IDENTIFICATION</scope>
    <source>
        <strain evidence="3">NI907</strain>
    </source>
</reference>
<dbReference type="Proteomes" id="UP000515153">
    <property type="component" value="Unplaced"/>
</dbReference>
<feature type="compositionally biased region" description="Low complexity" evidence="1">
    <location>
        <begin position="414"/>
        <end position="432"/>
    </location>
</feature>
<dbReference type="AlphaFoldDB" id="A0A6P8B178"/>
<organism evidence="2 3">
    <name type="scientific">Pyricularia grisea</name>
    <name type="common">Crabgrass-specific blast fungus</name>
    <name type="synonym">Magnaporthe grisea</name>
    <dbReference type="NCBI Taxonomy" id="148305"/>
    <lineage>
        <taxon>Eukaryota</taxon>
        <taxon>Fungi</taxon>
        <taxon>Dikarya</taxon>
        <taxon>Ascomycota</taxon>
        <taxon>Pezizomycotina</taxon>
        <taxon>Sordariomycetes</taxon>
        <taxon>Sordariomycetidae</taxon>
        <taxon>Magnaporthales</taxon>
        <taxon>Pyriculariaceae</taxon>
        <taxon>Pyricularia</taxon>
    </lineage>
</organism>
<keyword evidence="2" id="KW-1185">Reference proteome</keyword>
<dbReference type="GeneID" id="41961751"/>
<gene>
    <name evidence="3" type="ORF">PgNI_06822</name>
</gene>
<dbReference type="KEGG" id="pgri:PgNI_06822"/>
<name>A0A6P8B178_PYRGI</name>
<feature type="region of interest" description="Disordered" evidence="1">
    <location>
        <begin position="40"/>
        <end position="179"/>
    </location>
</feature>
<accession>A0A6P8B178</accession>
<feature type="compositionally biased region" description="Polar residues" evidence="1">
    <location>
        <begin position="91"/>
        <end position="109"/>
    </location>
</feature>
<feature type="region of interest" description="Disordered" evidence="1">
    <location>
        <begin position="392"/>
        <end position="432"/>
    </location>
</feature>
<proteinExistence type="predicted"/>
<feature type="region of interest" description="Disordered" evidence="1">
    <location>
        <begin position="216"/>
        <end position="237"/>
    </location>
</feature>
<evidence type="ECO:0000256" key="1">
    <source>
        <dbReference type="SAM" id="MobiDB-lite"/>
    </source>
</evidence>
<feature type="compositionally biased region" description="Low complexity" evidence="1">
    <location>
        <begin position="337"/>
        <end position="349"/>
    </location>
</feature>
<reference evidence="3" key="1">
    <citation type="journal article" date="2019" name="Mol. Biol. Evol.">
        <title>Blast fungal genomes show frequent chromosomal changes, gene gains and losses, and effector gene turnover.</title>
        <authorList>
            <person name="Gomez Luciano L.B."/>
            <person name="Jason Tsai I."/>
            <person name="Chuma I."/>
            <person name="Tosa Y."/>
            <person name="Chen Y.H."/>
            <person name="Li J.Y."/>
            <person name="Li M.Y."/>
            <person name="Jade Lu M.Y."/>
            <person name="Nakayashiki H."/>
            <person name="Li W.H."/>
        </authorList>
    </citation>
    <scope>NUCLEOTIDE SEQUENCE</scope>
    <source>
        <strain evidence="3">NI907</strain>
    </source>
</reference>
<evidence type="ECO:0000313" key="3">
    <source>
        <dbReference type="RefSeq" id="XP_030980794.1"/>
    </source>
</evidence>
<reference evidence="3" key="2">
    <citation type="submission" date="2019-10" db="EMBL/GenBank/DDBJ databases">
        <authorList>
            <consortium name="NCBI Genome Project"/>
        </authorList>
    </citation>
    <scope>NUCLEOTIDE SEQUENCE</scope>
    <source>
        <strain evidence="3">NI907</strain>
    </source>
</reference>
<feature type="region of interest" description="Disordered" evidence="1">
    <location>
        <begin position="280"/>
        <end position="372"/>
    </location>
</feature>
<dbReference type="RefSeq" id="XP_030980794.1">
    <property type="nucleotide sequence ID" value="XM_031126842.1"/>
</dbReference>
<feature type="compositionally biased region" description="Low complexity" evidence="1">
    <location>
        <begin position="152"/>
        <end position="166"/>
    </location>
</feature>
<protein>
    <submittedName>
        <fullName evidence="3">Uncharacterized protein</fullName>
    </submittedName>
</protein>
<feature type="compositionally biased region" description="Polar residues" evidence="1">
    <location>
        <begin position="122"/>
        <end position="142"/>
    </location>
</feature>
<feature type="compositionally biased region" description="Low complexity" evidence="1">
    <location>
        <begin position="224"/>
        <end position="236"/>
    </location>
</feature>
<sequence length="432" mass="45225">MSAESARFTLTALVRRANTLVMIVVSATLTLMSNMLESTASWNGSSKIPPRDNAQCVDKPSTPHQSRKVTALSHTFLPTIMTEPSRRFSSEAASNTKSPVGSLRQNTPPLGSPHHFDRRRLSSNSQDQPTSNLDQASTSTHQRQPRSGVLRPPSQESLLLQQQQHQPTPPPPPVFTPVFTLVDDATGRPTTHHPRVHYIFSDDDPEELTAALDDAAADHPHPPTSSGGAAAAAPGSSRDRAIVVDLVPSPDGRPGSFSVASAVSLSPDWAVTSVQVSRVGGKDADVPGGGVGSKGKTRDGAEAGDDKDDNGSGDGGDNGLMLRIEGVGVDPAAAADSTLTLSGSSSGGSRHSERRRQKQQHQGPGPNGEEEFAALADDFDRRMSTLRRVVDASIPGLPSEEQRAVHAAVGDETASPGAAAAEAVSSDQKATP</sequence>
<evidence type="ECO:0000313" key="2">
    <source>
        <dbReference type="Proteomes" id="UP000515153"/>
    </source>
</evidence>